<comment type="caution">
    <text evidence="2">The sequence shown here is derived from an EMBL/GenBank/DDBJ whole genome shotgun (WGS) entry which is preliminary data.</text>
</comment>
<evidence type="ECO:0000313" key="2">
    <source>
        <dbReference type="EMBL" id="MBB5189775.1"/>
    </source>
</evidence>
<keyword evidence="1" id="KW-0732">Signal</keyword>
<name>A0A840R8W4_9NEIS</name>
<gene>
    <name evidence="2" type="ORF">HNQ50_000485</name>
</gene>
<dbReference type="Pfam" id="PF10048">
    <property type="entry name" value="DUF2282"/>
    <property type="match status" value="1"/>
</dbReference>
<dbReference type="InterPro" id="IPR018740">
    <property type="entry name" value="DUF2282_membr"/>
</dbReference>
<protein>
    <submittedName>
        <fullName evidence="2">Putative membrane protein</fullName>
    </submittedName>
</protein>
<evidence type="ECO:0000256" key="1">
    <source>
        <dbReference type="SAM" id="SignalP"/>
    </source>
</evidence>
<organism evidence="2 3">
    <name type="scientific">Silvimonas terrae</name>
    <dbReference type="NCBI Taxonomy" id="300266"/>
    <lineage>
        <taxon>Bacteria</taxon>
        <taxon>Pseudomonadati</taxon>
        <taxon>Pseudomonadota</taxon>
        <taxon>Betaproteobacteria</taxon>
        <taxon>Neisseriales</taxon>
        <taxon>Chitinibacteraceae</taxon>
        <taxon>Silvimonas</taxon>
    </lineage>
</organism>
<reference evidence="2 3" key="1">
    <citation type="submission" date="2020-08" db="EMBL/GenBank/DDBJ databases">
        <title>Genomic Encyclopedia of Type Strains, Phase IV (KMG-IV): sequencing the most valuable type-strain genomes for metagenomic binning, comparative biology and taxonomic classification.</title>
        <authorList>
            <person name="Goeker M."/>
        </authorList>
    </citation>
    <scope>NUCLEOTIDE SEQUENCE [LARGE SCALE GENOMIC DNA]</scope>
    <source>
        <strain evidence="2 3">DSM 18233</strain>
    </source>
</reference>
<sequence>MDQKQRLIASAFAAALTCGVALSAHAADANANNEKCYGIAKAGQNDCAGNGHACAGQAKKDMDAGDWKYVPAGTCEKMGGMTKAMGK</sequence>
<dbReference type="EMBL" id="JACHHN010000001">
    <property type="protein sequence ID" value="MBB5189775.1"/>
    <property type="molecule type" value="Genomic_DNA"/>
</dbReference>
<evidence type="ECO:0000313" key="3">
    <source>
        <dbReference type="Proteomes" id="UP000543030"/>
    </source>
</evidence>
<dbReference type="RefSeq" id="WP_184097155.1">
    <property type="nucleotide sequence ID" value="NZ_JACHHN010000001.1"/>
</dbReference>
<proteinExistence type="predicted"/>
<feature type="signal peptide" evidence="1">
    <location>
        <begin position="1"/>
        <end position="26"/>
    </location>
</feature>
<dbReference type="Proteomes" id="UP000543030">
    <property type="component" value="Unassembled WGS sequence"/>
</dbReference>
<keyword evidence="3" id="KW-1185">Reference proteome</keyword>
<accession>A0A840R8W4</accession>
<dbReference type="AlphaFoldDB" id="A0A840R8W4"/>
<feature type="chain" id="PRO_5032495540" evidence="1">
    <location>
        <begin position="27"/>
        <end position="87"/>
    </location>
</feature>